<accession>A0A8S3JAV9</accession>
<protein>
    <submittedName>
        <fullName evidence="1">Uncharacterized protein</fullName>
    </submittedName>
</protein>
<dbReference type="Proteomes" id="UP000676336">
    <property type="component" value="Unassembled WGS sequence"/>
</dbReference>
<dbReference type="EMBL" id="CAJOBI010343497">
    <property type="protein sequence ID" value="CAF5215939.1"/>
    <property type="molecule type" value="Genomic_DNA"/>
</dbReference>
<evidence type="ECO:0000313" key="1">
    <source>
        <dbReference type="EMBL" id="CAF5215939.1"/>
    </source>
</evidence>
<gene>
    <name evidence="1" type="ORF">SMN809_LOCUS79802</name>
</gene>
<reference evidence="1" key="1">
    <citation type="submission" date="2021-02" db="EMBL/GenBank/DDBJ databases">
        <authorList>
            <person name="Nowell W R."/>
        </authorList>
    </citation>
    <scope>NUCLEOTIDE SEQUENCE</scope>
</reference>
<dbReference type="AlphaFoldDB" id="A0A8S3JAV9"/>
<sequence>MDLPDDDYTTLVPPVKKINSTEKKLPDIPKIIEHTENDSLPQK</sequence>
<comment type="caution">
    <text evidence="1">The sequence shown here is derived from an EMBL/GenBank/DDBJ whole genome shotgun (WGS) entry which is preliminary data.</text>
</comment>
<evidence type="ECO:0000313" key="2">
    <source>
        <dbReference type="Proteomes" id="UP000676336"/>
    </source>
</evidence>
<organism evidence="1 2">
    <name type="scientific">Rotaria magnacalcarata</name>
    <dbReference type="NCBI Taxonomy" id="392030"/>
    <lineage>
        <taxon>Eukaryota</taxon>
        <taxon>Metazoa</taxon>
        <taxon>Spiralia</taxon>
        <taxon>Gnathifera</taxon>
        <taxon>Rotifera</taxon>
        <taxon>Eurotatoria</taxon>
        <taxon>Bdelloidea</taxon>
        <taxon>Philodinida</taxon>
        <taxon>Philodinidae</taxon>
        <taxon>Rotaria</taxon>
    </lineage>
</organism>
<feature type="non-terminal residue" evidence="1">
    <location>
        <position position="1"/>
    </location>
</feature>
<name>A0A8S3JAV9_9BILA</name>
<feature type="non-terminal residue" evidence="1">
    <location>
        <position position="43"/>
    </location>
</feature>
<proteinExistence type="predicted"/>